<feature type="non-terminal residue" evidence="2">
    <location>
        <position position="1"/>
    </location>
</feature>
<evidence type="ECO:0000313" key="3">
    <source>
        <dbReference type="EnsemblFungi" id="PTTG_11054-t43_1-p1"/>
    </source>
</evidence>
<dbReference type="SUPFAM" id="SSF56112">
    <property type="entry name" value="Protein kinase-like (PK-like)"/>
    <property type="match status" value="1"/>
</dbReference>
<organism evidence="2">
    <name type="scientific">Puccinia triticina (isolate 1-1 / race 1 (BBBD))</name>
    <name type="common">Brown leaf rust fungus</name>
    <dbReference type="NCBI Taxonomy" id="630390"/>
    <lineage>
        <taxon>Eukaryota</taxon>
        <taxon>Fungi</taxon>
        <taxon>Dikarya</taxon>
        <taxon>Basidiomycota</taxon>
        <taxon>Pucciniomycotina</taxon>
        <taxon>Pucciniomycetes</taxon>
        <taxon>Pucciniales</taxon>
        <taxon>Pucciniaceae</taxon>
        <taxon>Puccinia</taxon>
    </lineage>
</organism>
<reference evidence="3" key="4">
    <citation type="submission" date="2025-05" db="UniProtKB">
        <authorList>
            <consortium name="EnsemblFungi"/>
        </authorList>
    </citation>
    <scope>IDENTIFICATION</scope>
    <source>
        <strain evidence="3">isolate 1-1 / race 1 (BBBD)</strain>
    </source>
</reference>
<protein>
    <submittedName>
        <fullName evidence="3">Non-specific serine/threonine protein kinase</fullName>
    </submittedName>
</protein>
<sequence>PLKARHTLADKIMAQESETHQQALRRYLASTAGIETAEEFFQLDNTTIKKCLMRLATEVMILDDDWDLYADRMVKFARAGKFEPYKHLIALLLADTTKSNEEMHRLFSEEHNGPSISTEFVSPLVRTGTTRGLDSSDRLADFLPSLKRELTGLLYKDVKGLVDSLLNTAHLDPALRLEPDENFINKMHAEIIIDKTETSMLHWIGSFDKQFKKQFPGKNLRTWQSKPQIALGGSDSIRKLDGAIMSRDFKKQHSNHIRDVMVPFKLKSNDSSTTAALEHLAKYVCEIFTNQPTRNFVIVITMCGTSLQLWQFDRSGAIGSELIDIKAHKENLKKFGDLMFWFLTCNKTLLGFDPTFVEEEGHPVAINTCNQRFLIQPSPIFRAPGIWGRGTTCWKAYLSGDESDSFIIKDSWQVENRINEGEMLREVTEKDVHYVARYYAHEDVLVHGTVVDIESHVRKGAEYKGGKKIGFDVKPEDPQVKNECTNRFHRRLILKDVGVPIYEVDSPARLLQALEDCIKGHQELLKAGYLHRDISINNLMVNDNSKDPYRKSFLIDLDMAIPSSSGAQCSLARTGTKVFMSCHLLLGRPGHTHVDDLESFFWVMTWICIQYPVEQRKATTLPTWNQLPLESLGLLKKGLLEEPFRLTKHFTPRFQSLTQCVDELAKIMYKEMIDRSVKSARRDDCAKLYNKILPLFQRVREELR</sequence>
<dbReference type="AlphaFoldDB" id="A0A180GTC6"/>
<reference evidence="2" key="2">
    <citation type="submission" date="2016-05" db="EMBL/GenBank/DDBJ databases">
        <title>Comparative analysis highlights variable genome content of wheat rusts and divergence of the mating loci.</title>
        <authorList>
            <person name="Cuomo C.A."/>
            <person name="Bakkeren G."/>
            <person name="Szabo L."/>
            <person name="Khalil H."/>
            <person name="Joly D."/>
            <person name="Goldberg J."/>
            <person name="Young S."/>
            <person name="Zeng Q."/>
            <person name="Fellers J."/>
        </authorList>
    </citation>
    <scope>NUCLEOTIDE SEQUENCE [LARGE SCALE GENOMIC DNA]</scope>
    <source>
        <strain evidence="2">1-1 BBBD Race 1</strain>
    </source>
</reference>
<dbReference type="InterPro" id="IPR011009">
    <property type="entry name" value="Kinase-like_dom_sf"/>
</dbReference>
<dbReference type="GO" id="GO:0004672">
    <property type="term" value="F:protein kinase activity"/>
    <property type="evidence" value="ECO:0007669"/>
    <property type="project" value="InterPro"/>
</dbReference>
<dbReference type="PANTHER" id="PTHR38248:SF2">
    <property type="entry name" value="FUNK1 11"/>
    <property type="match status" value="1"/>
</dbReference>
<dbReference type="Pfam" id="PF17667">
    <property type="entry name" value="Pkinase_fungal"/>
    <property type="match status" value="1"/>
</dbReference>
<reference evidence="2" key="1">
    <citation type="submission" date="2009-11" db="EMBL/GenBank/DDBJ databases">
        <authorList>
            <consortium name="The Broad Institute Genome Sequencing Platform"/>
            <person name="Ward D."/>
            <person name="Feldgarden M."/>
            <person name="Earl A."/>
            <person name="Young S.K."/>
            <person name="Zeng Q."/>
            <person name="Koehrsen M."/>
            <person name="Alvarado L."/>
            <person name="Berlin A."/>
            <person name="Bochicchio J."/>
            <person name="Borenstein D."/>
            <person name="Chapman S.B."/>
            <person name="Chen Z."/>
            <person name="Engels R."/>
            <person name="Freedman E."/>
            <person name="Gellesch M."/>
            <person name="Goldberg J."/>
            <person name="Griggs A."/>
            <person name="Gujja S."/>
            <person name="Heilman E."/>
            <person name="Heiman D."/>
            <person name="Hepburn T."/>
            <person name="Howarth C."/>
            <person name="Jen D."/>
            <person name="Larson L."/>
            <person name="Lewis B."/>
            <person name="Mehta T."/>
            <person name="Park D."/>
            <person name="Pearson M."/>
            <person name="Roberts A."/>
            <person name="Saif S."/>
            <person name="Shea T."/>
            <person name="Shenoy N."/>
            <person name="Sisk P."/>
            <person name="Stolte C."/>
            <person name="Sykes S."/>
            <person name="Thomson T."/>
            <person name="Walk T."/>
            <person name="White J."/>
            <person name="Yandava C."/>
            <person name="Izard J."/>
            <person name="Baranova O.V."/>
            <person name="Blanton J.M."/>
            <person name="Tanner A.C."/>
            <person name="Dewhirst F.E."/>
            <person name="Haas B."/>
            <person name="Nusbaum C."/>
            <person name="Birren B."/>
        </authorList>
    </citation>
    <scope>NUCLEOTIDE SEQUENCE [LARGE SCALE GENOMIC DNA]</scope>
    <source>
        <strain evidence="2">1-1 BBBD Race 1</strain>
    </source>
</reference>
<accession>A0A180GTC6</accession>
<dbReference type="EMBL" id="ADAS02000022">
    <property type="protein sequence ID" value="OAV96020.1"/>
    <property type="molecule type" value="Genomic_DNA"/>
</dbReference>
<dbReference type="Proteomes" id="UP000005240">
    <property type="component" value="Unassembled WGS sequence"/>
</dbReference>
<evidence type="ECO:0000313" key="4">
    <source>
        <dbReference type="Proteomes" id="UP000005240"/>
    </source>
</evidence>
<dbReference type="VEuPathDB" id="FungiDB:PTTG_11054"/>
<evidence type="ECO:0000313" key="2">
    <source>
        <dbReference type="EMBL" id="OAV96020.1"/>
    </source>
</evidence>
<evidence type="ECO:0000259" key="1">
    <source>
        <dbReference type="Pfam" id="PF17667"/>
    </source>
</evidence>
<gene>
    <name evidence="2" type="ORF">PTTG_11054</name>
</gene>
<dbReference type="InterPro" id="IPR040976">
    <property type="entry name" value="Pkinase_fungal"/>
</dbReference>
<keyword evidence="4" id="KW-1185">Reference proteome</keyword>
<feature type="domain" description="Fungal-type protein kinase" evidence="1">
    <location>
        <begin position="240"/>
        <end position="608"/>
    </location>
</feature>
<reference evidence="3 4" key="3">
    <citation type="journal article" date="2017" name="G3 (Bethesda)">
        <title>Comparative analysis highlights variable genome content of wheat rusts and divergence of the mating loci.</title>
        <authorList>
            <person name="Cuomo C.A."/>
            <person name="Bakkeren G."/>
            <person name="Khalil H.B."/>
            <person name="Panwar V."/>
            <person name="Joly D."/>
            <person name="Linning R."/>
            <person name="Sakthikumar S."/>
            <person name="Song X."/>
            <person name="Adiconis X."/>
            <person name="Fan L."/>
            <person name="Goldberg J.M."/>
            <person name="Levin J.Z."/>
            <person name="Young S."/>
            <person name="Zeng Q."/>
            <person name="Anikster Y."/>
            <person name="Bruce M."/>
            <person name="Wang M."/>
            <person name="Yin C."/>
            <person name="McCallum B."/>
            <person name="Szabo L.J."/>
            <person name="Hulbert S."/>
            <person name="Chen X."/>
            <person name="Fellers J.P."/>
        </authorList>
    </citation>
    <scope>NUCLEOTIDE SEQUENCE</scope>
    <source>
        <strain evidence="4">Isolate 1-1 / race 1 (BBBD)</strain>
        <strain evidence="3">isolate 1-1 / race 1 (BBBD)</strain>
    </source>
</reference>
<dbReference type="OrthoDB" id="5584477at2759"/>
<proteinExistence type="predicted"/>
<dbReference type="PROSITE" id="PS00109">
    <property type="entry name" value="PROTEIN_KINASE_TYR"/>
    <property type="match status" value="1"/>
</dbReference>
<dbReference type="Gene3D" id="1.10.510.10">
    <property type="entry name" value="Transferase(Phosphotransferase) domain 1"/>
    <property type="match status" value="1"/>
</dbReference>
<dbReference type="PANTHER" id="PTHR38248">
    <property type="entry name" value="FUNK1 6"/>
    <property type="match status" value="1"/>
</dbReference>
<name>A0A180GTC6_PUCT1</name>
<dbReference type="EnsemblFungi" id="PTTG_11054-t43_1">
    <property type="protein sequence ID" value="PTTG_11054-t43_1-p1"/>
    <property type="gene ID" value="PTTG_11054"/>
</dbReference>
<dbReference type="InterPro" id="IPR008266">
    <property type="entry name" value="Tyr_kinase_AS"/>
</dbReference>